<gene>
    <name evidence="2" type="ORF">ACFQS8_01410</name>
</gene>
<protein>
    <submittedName>
        <fullName evidence="2">Uncharacterized protein</fullName>
    </submittedName>
</protein>
<keyword evidence="3" id="KW-1185">Reference proteome</keyword>
<dbReference type="EMBL" id="JBHTBR010000002">
    <property type="protein sequence ID" value="MFC7290261.1"/>
    <property type="molecule type" value="Genomic_DNA"/>
</dbReference>
<evidence type="ECO:0000256" key="1">
    <source>
        <dbReference type="SAM" id="Phobius"/>
    </source>
</evidence>
<name>A0ABW2IH38_9PROT</name>
<dbReference type="Proteomes" id="UP001596492">
    <property type="component" value="Unassembled WGS sequence"/>
</dbReference>
<keyword evidence="1" id="KW-0812">Transmembrane</keyword>
<dbReference type="RefSeq" id="WP_382165004.1">
    <property type="nucleotide sequence ID" value="NZ_JBHTBR010000002.1"/>
</dbReference>
<evidence type="ECO:0000313" key="3">
    <source>
        <dbReference type="Proteomes" id="UP001596492"/>
    </source>
</evidence>
<feature type="transmembrane region" description="Helical" evidence="1">
    <location>
        <begin position="44"/>
        <end position="60"/>
    </location>
</feature>
<feature type="transmembrane region" description="Helical" evidence="1">
    <location>
        <begin position="12"/>
        <end position="32"/>
    </location>
</feature>
<sequence length="77" mass="8843">MKSDNKQKMKQLALWLYGRMGQMACFFAGGMLLIGEEAKYNQRWPTIVIGIVILVCGLVLRQQMIYRETSQSLKSDI</sequence>
<keyword evidence="1" id="KW-1133">Transmembrane helix</keyword>
<accession>A0ABW2IH38</accession>
<reference evidence="3" key="1">
    <citation type="journal article" date="2019" name="Int. J. Syst. Evol. Microbiol.">
        <title>The Global Catalogue of Microorganisms (GCM) 10K type strain sequencing project: providing services to taxonomists for standard genome sequencing and annotation.</title>
        <authorList>
            <consortium name="The Broad Institute Genomics Platform"/>
            <consortium name="The Broad Institute Genome Sequencing Center for Infectious Disease"/>
            <person name="Wu L."/>
            <person name="Ma J."/>
        </authorList>
    </citation>
    <scope>NUCLEOTIDE SEQUENCE [LARGE SCALE GENOMIC DNA]</scope>
    <source>
        <strain evidence="3">CCUG 51308</strain>
    </source>
</reference>
<comment type="caution">
    <text evidence="2">The sequence shown here is derived from an EMBL/GenBank/DDBJ whole genome shotgun (WGS) entry which is preliminary data.</text>
</comment>
<keyword evidence="1" id="KW-0472">Membrane</keyword>
<evidence type="ECO:0000313" key="2">
    <source>
        <dbReference type="EMBL" id="MFC7290261.1"/>
    </source>
</evidence>
<organism evidence="2 3">
    <name type="scientific">Hirschia litorea</name>
    <dbReference type="NCBI Taxonomy" id="1199156"/>
    <lineage>
        <taxon>Bacteria</taxon>
        <taxon>Pseudomonadati</taxon>
        <taxon>Pseudomonadota</taxon>
        <taxon>Alphaproteobacteria</taxon>
        <taxon>Hyphomonadales</taxon>
        <taxon>Hyphomonadaceae</taxon>
        <taxon>Hirschia</taxon>
    </lineage>
</organism>
<proteinExistence type="predicted"/>